<dbReference type="PANTHER" id="PTHR47549:SF2">
    <property type="entry name" value="GOLGI APPARATUS MEMBRANE PROTEIN TVP38"/>
    <property type="match status" value="1"/>
</dbReference>
<dbReference type="PANTHER" id="PTHR47549">
    <property type="entry name" value="GOLGI APPARATUS MEMBRANE PROTEIN TVP38-RELATED"/>
    <property type="match status" value="1"/>
</dbReference>
<feature type="transmembrane region" description="Helical" evidence="10">
    <location>
        <begin position="135"/>
        <end position="153"/>
    </location>
</feature>
<feature type="transmembrane region" description="Helical" evidence="10">
    <location>
        <begin position="288"/>
        <end position="309"/>
    </location>
</feature>
<feature type="domain" description="VTT" evidence="11">
    <location>
        <begin position="155"/>
        <end position="268"/>
    </location>
</feature>
<accession>A0A5C3N4S3</accession>
<keyword evidence="13" id="KW-1185">Reference proteome</keyword>
<evidence type="ECO:0000313" key="12">
    <source>
        <dbReference type="EMBL" id="TFK48781.1"/>
    </source>
</evidence>
<dbReference type="InterPro" id="IPR032816">
    <property type="entry name" value="VTT_dom"/>
</dbReference>
<dbReference type="STRING" id="5364.A0A5C3N4S3"/>
<feature type="transmembrane region" description="Helical" evidence="10">
    <location>
        <begin position="160"/>
        <end position="181"/>
    </location>
</feature>
<keyword evidence="7 10" id="KW-1133">Transmembrane helix</keyword>
<feature type="transmembrane region" description="Helical" evidence="10">
    <location>
        <begin position="97"/>
        <end position="115"/>
    </location>
</feature>
<evidence type="ECO:0000256" key="9">
    <source>
        <dbReference type="ARBA" id="ARBA00023136"/>
    </source>
</evidence>
<dbReference type="Proteomes" id="UP000305948">
    <property type="component" value="Unassembled WGS sequence"/>
</dbReference>
<evidence type="ECO:0000256" key="5">
    <source>
        <dbReference type="ARBA" id="ARBA00020673"/>
    </source>
</evidence>
<keyword evidence="8" id="KW-0333">Golgi apparatus</keyword>
<sequence length="388" mass="43789">MTSPYPPSGTSVVDRTSRDLAETADDNAELVAPQPVLVDVPGTPSLDERASLVLERAIARTPSPTPSEAVVYSNSWIFFNWRKYVNWRWWVRGRRKWLLVPLPFVAAFVALVSIYHDNIVRFLLPVAKWMYDTKGGFMIPIAILFVLSFPPLWGHEVVAIVCGLVWGLWIGFGIVAAGTFLGEIGNFYAFRYCFRSRCAKWEKTKIPYACLTRVVQEGGFKVVLIARYSAIPPHFTTAVFSTCGVSIISFSLAAILSLPRQILNVYLGVIFLQTTEGSLVSGKSDAKITYPLAIGTILSTIFAMWYILWKMRQVRPAVIYARRKARYVRDPSYTKPLFLTKRTQATEDGVIYHGYVLSEQLGISSRSQLKLSGSSQRRYRTQCFQSEH</sequence>
<keyword evidence="6 10" id="KW-0812">Transmembrane</keyword>
<evidence type="ECO:0000256" key="6">
    <source>
        <dbReference type="ARBA" id="ARBA00022692"/>
    </source>
</evidence>
<evidence type="ECO:0000256" key="8">
    <source>
        <dbReference type="ARBA" id="ARBA00023034"/>
    </source>
</evidence>
<dbReference type="AlphaFoldDB" id="A0A5C3N4S3"/>
<keyword evidence="9 10" id="KW-0472">Membrane</keyword>
<name>A0A5C3N4S3_9AGAM</name>
<feature type="transmembrane region" description="Helical" evidence="10">
    <location>
        <begin position="263"/>
        <end position="282"/>
    </location>
</feature>
<dbReference type="OrthoDB" id="166803at2759"/>
<comment type="similarity">
    <text evidence="3">Belongs to the TVP38/TMEM64 family.</text>
</comment>
<evidence type="ECO:0000256" key="3">
    <source>
        <dbReference type="ARBA" id="ARBA00008640"/>
    </source>
</evidence>
<evidence type="ECO:0000256" key="4">
    <source>
        <dbReference type="ARBA" id="ARBA00013533"/>
    </source>
</evidence>
<organism evidence="12 13">
    <name type="scientific">Heliocybe sulcata</name>
    <dbReference type="NCBI Taxonomy" id="5364"/>
    <lineage>
        <taxon>Eukaryota</taxon>
        <taxon>Fungi</taxon>
        <taxon>Dikarya</taxon>
        <taxon>Basidiomycota</taxon>
        <taxon>Agaricomycotina</taxon>
        <taxon>Agaricomycetes</taxon>
        <taxon>Gloeophyllales</taxon>
        <taxon>Gloeophyllaceae</taxon>
        <taxon>Heliocybe</taxon>
    </lineage>
</organism>
<protein>
    <recommendedName>
        <fullName evidence="4">Golgi apparatus membrane protein TVP38</fullName>
    </recommendedName>
    <alternativeName>
        <fullName evidence="5">Golgi apparatus membrane protein tvp38</fullName>
    </alternativeName>
</protein>
<proteinExistence type="inferred from homology"/>
<dbReference type="EMBL" id="ML213518">
    <property type="protein sequence ID" value="TFK48781.1"/>
    <property type="molecule type" value="Genomic_DNA"/>
</dbReference>
<comment type="subcellular location">
    <subcellularLocation>
        <location evidence="2">Golgi apparatus membrane</location>
        <topology evidence="2">Multi-pass membrane protein</topology>
    </subcellularLocation>
</comment>
<evidence type="ECO:0000313" key="13">
    <source>
        <dbReference type="Proteomes" id="UP000305948"/>
    </source>
</evidence>
<dbReference type="Pfam" id="PF09335">
    <property type="entry name" value="VTT_dom"/>
    <property type="match status" value="1"/>
</dbReference>
<dbReference type="InterPro" id="IPR051076">
    <property type="entry name" value="Golgi_membrane_TVP38/TMEM64"/>
</dbReference>
<reference evidence="12 13" key="1">
    <citation type="journal article" date="2019" name="Nat. Ecol. Evol.">
        <title>Megaphylogeny resolves global patterns of mushroom evolution.</title>
        <authorList>
            <person name="Varga T."/>
            <person name="Krizsan K."/>
            <person name="Foldi C."/>
            <person name="Dima B."/>
            <person name="Sanchez-Garcia M."/>
            <person name="Sanchez-Ramirez S."/>
            <person name="Szollosi G.J."/>
            <person name="Szarkandi J.G."/>
            <person name="Papp V."/>
            <person name="Albert L."/>
            <person name="Andreopoulos W."/>
            <person name="Angelini C."/>
            <person name="Antonin V."/>
            <person name="Barry K.W."/>
            <person name="Bougher N.L."/>
            <person name="Buchanan P."/>
            <person name="Buyck B."/>
            <person name="Bense V."/>
            <person name="Catcheside P."/>
            <person name="Chovatia M."/>
            <person name="Cooper J."/>
            <person name="Damon W."/>
            <person name="Desjardin D."/>
            <person name="Finy P."/>
            <person name="Geml J."/>
            <person name="Haridas S."/>
            <person name="Hughes K."/>
            <person name="Justo A."/>
            <person name="Karasinski D."/>
            <person name="Kautmanova I."/>
            <person name="Kiss B."/>
            <person name="Kocsube S."/>
            <person name="Kotiranta H."/>
            <person name="LaButti K.M."/>
            <person name="Lechner B.E."/>
            <person name="Liimatainen K."/>
            <person name="Lipzen A."/>
            <person name="Lukacs Z."/>
            <person name="Mihaltcheva S."/>
            <person name="Morgado L.N."/>
            <person name="Niskanen T."/>
            <person name="Noordeloos M.E."/>
            <person name="Ohm R.A."/>
            <person name="Ortiz-Santana B."/>
            <person name="Ovrebo C."/>
            <person name="Racz N."/>
            <person name="Riley R."/>
            <person name="Savchenko A."/>
            <person name="Shiryaev A."/>
            <person name="Soop K."/>
            <person name="Spirin V."/>
            <person name="Szebenyi C."/>
            <person name="Tomsovsky M."/>
            <person name="Tulloss R.E."/>
            <person name="Uehling J."/>
            <person name="Grigoriev I.V."/>
            <person name="Vagvolgyi C."/>
            <person name="Papp T."/>
            <person name="Martin F.M."/>
            <person name="Miettinen O."/>
            <person name="Hibbett D.S."/>
            <person name="Nagy L.G."/>
        </authorList>
    </citation>
    <scope>NUCLEOTIDE SEQUENCE [LARGE SCALE GENOMIC DNA]</scope>
    <source>
        <strain evidence="12 13">OMC1185</strain>
    </source>
</reference>
<evidence type="ECO:0000256" key="1">
    <source>
        <dbReference type="ARBA" id="ARBA00002978"/>
    </source>
</evidence>
<dbReference type="GO" id="GO:0000139">
    <property type="term" value="C:Golgi membrane"/>
    <property type="evidence" value="ECO:0007669"/>
    <property type="project" value="UniProtKB-SubCell"/>
</dbReference>
<comment type="function">
    <text evidence="1">Golgi membrane protein involved in vesicular trafficking and spindle migration.</text>
</comment>
<gene>
    <name evidence="12" type="ORF">OE88DRAFT_1634170</name>
</gene>
<feature type="transmembrane region" description="Helical" evidence="10">
    <location>
        <begin position="235"/>
        <end position="256"/>
    </location>
</feature>
<evidence type="ECO:0000256" key="10">
    <source>
        <dbReference type="SAM" id="Phobius"/>
    </source>
</evidence>
<evidence type="ECO:0000259" key="11">
    <source>
        <dbReference type="Pfam" id="PF09335"/>
    </source>
</evidence>
<evidence type="ECO:0000256" key="2">
    <source>
        <dbReference type="ARBA" id="ARBA00004653"/>
    </source>
</evidence>
<evidence type="ECO:0000256" key="7">
    <source>
        <dbReference type="ARBA" id="ARBA00022989"/>
    </source>
</evidence>